<keyword evidence="1 3" id="KW-0853">WD repeat</keyword>
<sequence length="681" mass="76313">MSTFIEVGVPTIRFAQKRGAANLLNLSTVATFFSAVTAMTLQYSYMLNSTTGHVVNLFWFLSLVFSIAAAVNSLLGLTWKQAMYRSPGLRVPWWVLIWIKRSPLVFLVMSVVCFWIGLCTFTFASNQSRVTSIVTTVFTVFTSCSLGAISIWWTSERWSFTHRRGKEWLVNTVRQLFHLSSKRKNLQRRIVTHIKRLGTQLRRVAKSLIGKDTEIRSDVESGSPKLKHPNVPTASGTKPLGTLSINLVTMEFTEPVTSREMGRPLNKSTMDPAVPIGKELWRNALRIAKMNRAMSNHGSANYQNHRQRTSSSTSSVDLKLDAIRVQSRLNALVPKLESLTPMQGKVAHRALIWNLQFSPDGKFLATSSWDKTSVIFRVQASSTIFIGVCHSYGLCMKDSVISVYRRLAHPRGVVKQVAWSPGSHLLLTRLSRSINVWTQHGILQKTISRPTIVESIVWLPGTGEDFLSVEGSNVVKLNSNGKISGIYKFTNMNLQGIAVTPDGTRLLGVGTLLHSVDGLRPRLSRTEKRIAVYNIDTNQIETLVPVLSNVKGITVVPNSHNDFLTLISYEDKATPQLWKLDVSKNTSRLTIHQRYFPKVPTDFAGPSYFGGTNEELVLCVDKIGDLHIWDRESGTLLHRIRAHELGRDVTCIAWNHPHDPFMFATGSLHGSVHYIAQRIAR</sequence>
<comment type="caution">
    <text evidence="6">The sequence shown here is derived from an EMBL/GenBank/DDBJ whole genome shotgun (WGS) entry which is preliminary data.</text>
</comment>
<dbReference type="SMART" id="SM00320">
    <property type="entry name" value="WD40"/>
    <property type="match status" value="3"/>
</dbReference>
<keyword evidence="7" id="KW-1185">Reference proteome</keyword>
<gene>
    <name evidence="6" type="ORF">C8R41DRAFT_920132</name>
</gene>
<name>A0ABQ8VH85_9AGAR</name>
<dbReference type="Proteomes" id="UP001150217">
    <property type="component" value="Unassembled WGS sequence"/>
</dbReference>
<feature type="transmembrane region" description="Helical" evidence="5">
    <location>
        <begin position="23"/>
        <end position="45"/>
    </location>
</feature>
<evidence type="ECO:0000256" key="4">
    <source>
        <dbReference type="SAM" id="MobiDB-lite"/>
    </source>
</evidence>
<dbReference type="Pfam" id="PF00400">
    <property type="entry name" value="WD40"/>
    <property type="match status" value="2"/>
</dbReference>
<dbReference type="PANTHER" id="PTHR22838:SF0">
    <property type="entry name" value="WD REPEAT-CONTAINING PROTEIN 26"/>
    <property type="match status" value="1"/>
</dbReference>
<keyword evidence="5" id="KW-0812">Transmembrane</keyword>
<evidence type="ECO:0000313" key="6">
    <source>
        <dbReference type="EMBL" id="KAJ4491756.1"/>
    </source>
</evidence>
<dbReference type="InterPro" id="IPR015943">
    <property type="entry name" value="WD40/YVTN_repeat-like_dom_sf"/>
</dbReference>
<accession>A0ABQ8VH85</accession>
<dbReference type="InterPro" id="IPR001680">
    <property type="entry name" value="WD40_rpt"/>
</dbReference>
<feature type="transmembrane region" description="Helical" evidence="5">
    <location>
        <begin position="104"/>
        <end position="124"/>
    </location>
</feature>
<proteinExistence type="predicted"/>
<dbReference type="PROSITE" id="PS50082">
    <property type="entry name" value="WD_REPEATS_2"/>
    <property type="match status" value="1"/>
</dbReference>
<evidence type="ECO:0000313" key="7">
    <source>
        <dbReference type="Proteomes" id="UP001150217"/>
    </source>
</evidence>
<reference evidence="6" key="1">
    <citation type="submission" date="2022-08" db="EMBL/GenBank/DDBJ databases">
        <title>A Global Phylogenomic Analysis of the Shiitake Genus Lentinula.</title>
        <authorList>
            <consortium name="DOE Joint Genome Institute"/>
            <person name="Sierra-Patev S."/>
            <person name="Min B."/>
            <person name="Naranjo-Ortiz M."/>
            <person name="Looney B."/>
            <person name="Konkel Z."/>
            <person name="Slot J.C."/>
            <person name="Sakamoto Y."/>
            <person name="Steenwyk J.L."/>
            <person name="Rokas A."/>
            <person name="Carro J."/>
            <person name="Camarero S."/>
            <person name="Ferreira P."/>
            <person name="Molpeceres G."/>
            <person name="Ruiz-Duenas F.J."/>
            <person name="Serrano A."/>
            <person name="Henrissat B."/>
            <person name="Drula E."/>
            <person name="Hughes K.W."/>
            <person name="Mata J.L."/>
            <person name="Ishikawa N.K."/>
            <person name="Vargas-Isla R."/>
            <person name="Ushijima S."/>
            <person name="Smith C.A."/>
            <person name="Ahrendt S."/>
            <person name="Andreopoulos W."/>
            <person name="He G."/>
            <person name="Labutti K."/>
            <person name="Lipzen A."/>
            <person name="Ng V."/>
            <person name="Riley R."/>
            <person name="Sandor L."/>
            <person name="Barry K."/>
            <person name="Martinez A.T."/>
            <person name="Xiao Y."/>
            <person name="Gibbons J.G."/>
            <person name="Terashima K."/>
            <person name="Grigoriev I.V."/>
            <person name="Hibbett D.S."/>
        </authorList>
    </citation>
    <scope>NUCLEOTIDE SEQUENCE</scope>
    <source>
        <strain evidence="6">RHP3577 ss4</strain>
    </source>
</reference>
<dbReference type="EMBL" id="JANVFT010000040">
    <property type="protein sequence ID" value="KAJ4491756.1"/>
    <property type="molecule type" value="Genomic_DNA"/>
</dbReference>
<dbReference type="Gene3D" id="2.130.10.10">
    <property type="entry name" value="YVTN repeat-like/Quinoprotein amine dehydrogenase"/>
    <property type="match status" value="2"/>
</dbReference>
<dbReference type="PANTHER" id="PTHR22838">
    <property type="entry name" value="WD REPEAT PROTEIN 26-RELATED"/>
    <property type="match status" value="1"/>
</dbReference>
<keyword evidence="2" id="KW-0677">Repeat</keyword>
<dbReference type="InterPro" id="IPR051350">
    <property type="entry name" value="WD_repeat-ST_regulator"/>
</dbReference>
<protein>
    <submittedName>
        <fullName evidence="6">WD40-repeat-containing domain protein</fullName>
    </submittedName>
</protein>
<evidence type="ECO:0000256" key="2">
    <source>
        <dbReference type="ARBA" id="ARBA00022737"/>
    </source>
</evidence>
<feature type="transmembrane region" description="Helical" evidence="5">
    <location>
        <begin position="57"/>
        <end position="77"/>
    </location>
</feature>
<evidence type="ECO:0000256" key="3">
    <source>
        <dbReference type="PROSITE-ProRule" id="PRU00221"/>
    </source>
</evidence>
<keyword evidence="5" id="KW-0472">Membrane</keyword>
<dbReference type="SUPFAM" id="SSF50978">
    <property type="entry name" value="WD40 repeat-like"/>
    <property type="match status" value="1"/>
</dbReference>
<keyword evidence="5" id="KW-1133">Transmembrane helix</keyword>
<feature type="repeat" description="WD" evidence="3">
    <location>
        <begin position="345"/>
        <end position="386"/>
    </location>
</feature>
<dbReference type="InterPro" id="IPR036322">
    <property type="entry name" value="WD40_repeat_dom_sf"/>
</dbReference>
<evidence type="ECO:0000256" key="1">
    <source>
        <dbReference type="ARBA" id="ARBA00022574"/>
    </source>
</evidence>
<feature type="transmembrane region" description="Helical" evidence="5">
    <location>
        <begin position="130"/>
        <end position="154"/>
    </location>
</feature>
<evidence type="ECO:0000256" key="5">
    <source>
        <dbReference type="SAM" id="Phobius"/>
    </source>
</evidence>
<organism evidence="6 7">
    <name type="scientific">Lentinula lateritia</name>
    <dbReference type="NCBI Taxonomy" id="40482"/>
    <lineage>
        <taxon>Eukaryota</taxon>
        <taxon>Fungi</taxon>
        <taxon>Dikarya</taxon>
        <taxon>Basidiomycota</taxon>
        <taxon>Agaricomycotina</taxon>
        <taxon>Agaricomycetes</taxon>
        <taxon>Agaricomycetidae</taxon>
        <taxon>Agaricales</taxon>
        <taxon>Marasmiineae</taxon>
        <taxon>Omphalotaceae</taxon>
        <taxon>Lentinula</taxon>
    </lineage>
</organism>
<feature type="region of interest" description="Disordered" evidence="4">
    <location>
        <begin position="219"/>
        <end position="238"/>
    </location>
</feature>